<proteinExistence type="predicted"/>
<comment type="caution">
    <text evidence="5">The sequence shown here is derived from an EMBL/GenBank/DDBJ whole genome shotgun (WGS) entry which is preliminary data.</text>
</comment>
<accession>A0A921HWE5</accession>
<feature type="domain" description="Lnb N-terminal periplasmic" evidence="3">
    <location>
        <begin position="38"/>
        <end position="176"/>
    </location>
</feature>
<dbReference type="Pfam" id="PF13387">
    <property type="entry name" value="Lnb_N"/>
    <property type="match status" value="1"/>
</dbReference>
<evidence type="ECO:0000256" key="2">
    <source>
        <dbReference type="SAM" id="SignalP"/>
    </source>
</evidence>
<protein>
    <submittedName>
        <fullName evidence="5">DUF4105 domain-containing protein</fullName>
    </submittedName>
</protein>
<evidence type="ECO:0000313" key="6">
    <source>
        <dbReference type="Proteomes" id="UP000717835"/>
    </source>
</evidence>
<dbReference type="AlphaFoldDB" id="A0A921HWE5"/>
<feature type="signal peptide" evidence="2">
    <location>
        <begin position="1"/>
        <end position="26"/>
    </location>
</feature>
<name>A0A921HWE5_9BACT</name>
<dbReference type="Proteomes" id="UP000717835">
    <property type="component" value="Unassembled WGS sequence"/>
</dbReference>
<organism evidence="5 6">
    <name type="scientific">Mediterranea massiliensis</name>
    <dbReference type="NCBI Taxonomy" id="1841865"/>
    <lineage>
        <taxon>Bacteria</taxon>
        <taxon>Pseudomonadati</taxon>
        <taxon>Bacteroidota</taxon>
        <taxon>Bacteroidia</taxon>
        <taxon>Bacteroidales</taxon>
        <taxon>Bacteroidaceae</taxon>
        <taxon>Mediterranea</taxon>
    </lineage>
</organism>
<gene>
    <name evidence="5" type="ORF">K8W02_06775</name>
</gene>
<keyword evidence="1" id="KW-0472">Membrane</keyword>
<feature type="transmembrane region" description="Helical" evidence="1">
    <location>
        <begin position="384"/>
        <end position="403"/>
    </location>
</feature>
<dbReference type="EMBL" id="DYVX01000054">
    <property type="protein sequence ID" value="HJF92073.1"/>
    <property type="molecule type" value="Genomic_DNA"/>
</dbReference>
<reference evidence="5" key="1">
    <citation type="journal article" date="2021" name="PeerJ">
        <title>Extensive microbial diversity within the chicken gut microbiome revealed by metagenomics and culture.</title>
        <authorList>
            <person name="Gilroy R."/>
            <person name="Ravi A."/>
            <person name="Getino M."/>
            <person name="Pursley I."/>
            <person name="Horton D.L."/>
            <person name="Alikhan N.F."/>
            <person name="Baker D."/>
            <person name="Gharbi K."/>
            <person name="Hall N."/>
            <person name="Watson M."/>
            <person name="Adriaenssens E.M."/>
            <person name="Foster-Nyarko E."/>
            <person name="Jarju S."/>
            <person name="Secka A."/>
            <person name="Antonio M."/>
            <person name="Oren A."/>
            <person name="Chaudhuri R.R."/>
            <person name="La Ragione R."/>
            <person name="Hildebrand F."/>
            <person name="Pallen M.J."/>
        </authorList>
    </citation>
    <scope>NUCLEOTIDE SEQUENCE</scope>
    <source>
        <strain evidence="5">CHK55-1828</strain>
    </source>
</reference>
<feature type="domain" description="Lnb-like transmembrane" evidence="4">
    <location>
        <begin position="271"/>
        <end position="407"/>
    </location>
</feature>
<evidence type="ECO:0000313" key="5">
    <source>
        <dbReference type="EMBL" id="HJF92073.1"/>
    </source>
</evidence>
<keyword evidence="2" id="KW-0732">Signal</keyword>
<feature type="transmembrane region" description="Helical" evidence="1">
    <location>
        <begin position="299"/>
        <end position="320"/>
    </location>
</feature>
<keyword evidence="1" id="KW-1133">Transmembrane helix</keyword>
<evidence type="ECO:0000259" key="3">
    <source>
        <dbReference type="Pfam" id="PF13387"/>
    </source>
</evidence>
<keyword evidence="1" id="KW-0812">Transmembrane</keyword>
<reference evidence="5" key="2">
    <citation type="submission" date="2021-09" db="EMBL/GenBank/DDBJ databases">
        <authorList>
            <person name="Gilroy R."/>
        </authorList>
    </citation>
    <scope>NUCLEOTIDE SEQUENCE</scope>
    <source>
        <strain evidence="5">CHK55-1828</strain>
    </source>
</reference>
<evidence type="ECO:0000259" key="4">
    <source>
        <dbReference type="Pfam" id="PF25221"/>
    </source>
</evidence>
<dbReference type="RefSeq" id="WP_276827588.1">
    <property type="nucleotide sequence ID" value="NZ_DYVX01000054.1"/>
</dbReference>
<feature type="chain" id="PRO_5038093383" evidence="2">
    <location>
        <begin position="27"/>
        <end position="413"/>
    </location>
</feature>
<feature type="transmembrane region" description="Helical" evidence="1">
    <location>
        <begin position="270"/>
        <end position="292"/>
    </location>
</feature>
<dbReference type="InterPro" id="IPR057436">
    <property type="entry name" value="5TMH_Lnb"/>
</dbReference>
<dbReference type="InterPro" id="IPR025178">
    <property type="entry name" value="Lnb_N"/>
</dbReference>
<evidence type="ECO:0000256" key="1">
    <source>
        <dbReference type="SAM" id="Phobius"/>
    </source>
</evidence>
<sequence>MQRTLYTYIIYITILLCALACPRLRAAETTTPPEDDGIRLSLLTCGPGTEIYSLFGHTALRYEDRRRGIDAVFNYGLFSFDTPNFVLRFTLGETYYQLGATDYKYFLAEYQMTNRDVWQQTLNLSSEEKHRLIALLEENYRPENRVYLYNFFHDNCSTRPRDLVERTVKGRLHYADDMTTTDTGRSFRDIVHQYCKGDPWSQFGIDLCLGSEADRPISRRQMMFAPFYLKDFFATAMLADSTGTRAIPLVSHTEQVVTASPEDKETGLPLPSPMTCALILLAAVAAATWYGICQGKSLWGIDLVLFLAAGLGGCILAFLVLLSKHPAVSPNYLLFVLHPLHLFCLPWMLKKVIRKEKSRYMMANLAVLTLFIVLWALIPQKINLAVLPLALCLLERSAGNLILSHKQATKQKK</sequence>
<feature type="transmembrane region" description="Helical" evidence="1">
    <location>
        <begin position="332"/>
        <end position="349"/>
    </location>
</feature>
<feature type="transmembrane region" description="Helical" evidence="1">
    <location>
        <begin position="361"/>
        <end position="378"/>
    </location>
</feature>
<dbReference type="Pfam" id="PF25221">
    <property type="entry name" value="5TMH_Lnb"/>
    <property type="match status" value="1"/>
</dbReference>